<sequence>MALGLVSWYRGRVSPLSPPCCRYYPTCSTYALTAIGRFGALRGGALALMRLLRCRPWSDGGIDDVPSRFSIFYRFRWSKAHEEQRLEPLAASGPARETSASHKETI</sequence>
<name>A0A366KF24_9BIFI</name>
<dbReference type="OrthoDB" id="9801753at2"/>
<dbReference type="SMART" id="SM01234">
    <property type="entry name" value="Haemolytic"/>
    <property type="match status" value="1"/>
</dbReference>
<reference evidence="2 3" key="1">
    <citation type="submission" date="2017-10" db="EMBL/GenBank/DDBJ databases">
        <title>Bifidobacterium xylocopum sp. nov. and Bifidobacterium aemilianum sp. nov., from the carpenter bee (Xylocopa violacea) digestive tract.</title>
        <authorList>
            <person name="Alberoni D."/>
            <person name="Baffoni L."/>
            <person name="Di Gioia D."/>
            <person name="Gaggia F."/>
            <person name="Biavati B."/>
        </authorList>
    </citation>
    <scope>NUCLEOTIDE SEQUENCE [LARGE SCALE GENOMIC DNA]</scope>
    <source>
        <strain evidence="2 3">XV2</strain>
    </source>
</reference>
<dbReference type="Proteomes" id="UP000252345">
    <property type="component" value="Unassembled WGS sequence"/>
</dbReference>
<accession>A0A366KF24</accession>
<dbReference type="PANTHER" id="PTHR33383">
    <property type="entry name" value="MEMBRANE PROTEIN INSERTION EFFICIENCY FACTOR-RELATED"/>
    <property type="match status" value="1"/>
</dbReference>
<keyword evidence="1" id="KW-1003">Cell membrane</keyword>
<organism evidence="2 3">
    <name type="scientific">Bifidobacterium xylocopae</name>
    <dbReference type="NCBI Taxonomy" id="2493119"/>
    <lineage>
        <taxon>Bacteria</taxon>
        <taxon>Bacillati</taxon>
        <taxon>Actinomycetota</taxon>
        <taxon>Actinomycetes</taxon>
        <taxon>Bifidobacteriales</taxon>
        <taxon>Bifidobacteriaceae</taxon>
        <taxon>Bifidobacterium</taxon>
    </lineage>
</organism>
<comment type="similarity">
    <text evidence="1">Belongs to the UPF0161 family.</text>
</comment>
<keyword evidence="1" id="KW-0472">Membrane</keyword>
<gene>
    <name evidence="2" type="ORF">CRD59_02760</name>
</gene>
<dbReference type="InterPro" id="IPR002696">
    <property type="entry name" value="Membr_insert_effic_factor_YidD"/>
</dbReference>
<comment type="subcellular location">
    <subcellularLocation>
        <location evidence="1">Cell membrane</location>
        <topology evidence="1">Peripheral membrane protein</topology>
        <orientation evidence="1">Cytoplasmic side</orientation>
    </subcellularLocation>
</comment>
<dbReference type="EMBL" id="PDCH01000003">
    <property type="protein sequence ID" value="RBP99713.1"/>
    <property type="molecule type" value="Genomic_DNA"/>
</dbReference>
<comment type="caution">
    <text evidence="2">The sequence shown here is derived from an EMBL/GenBank/DDBJ whole genome shotgun (WGS) entry which is preliminary data.</text>
</comment>
<dbReference type="RefSeq" id="WP_113853115.1">
    <property type="nucleotide sequence ID" value="NZ_PDCH01000003.1"/>
</dbReference>
<comment type="function">
    <text evidence="1">Could be involved in insertion of integral membrane proteins into the membrane.</text>
</comment>
<proteinExistence type="inferred from homology"/>
<evidence type="ECO:0000313" key="3">
    <source>
        <dbReference type="Proteomes" id="UP000252345"/>
    </source>
</evidence>
<dbReference type="HAMAP" id="MF_00386">
    <property type="entry name" value="UPF0161_YidD"/>
    <property type="match status" value="1"/>
</dbReference>
<dbReference type="NCBIfam" id="TIGR00278">
    <property type="entry name" value="membrane protein insertion efficiency factor YidD"/>
    <property type="match status" value="1"/>
</dbReference>
<keyword evidence="3" id="KW-1185">Reference proteome</keyword>
<dbReference type="AlphaFoldDB" id="A0A366KF24"/>
<dbReference type="Pfam" id="PF01809">
    <property type="entry name" value="YidD"/>
    <property type="match status" value="1"/>
</dbReference>
<protein>
    <recommendedName>
        <fullName evidence="1">Putative membrane protein insertion efficiency factor</fullName>
    </recommendedName>
</protein>
<evidence type="ECO:0000256" key="1">
    <source>
        <dbReference type="HAMAP-Rule" id="MF_00386"/>
    </source>
</evidence>
<dbReference type="GO" id="GO:0005886">
    <property type="term" value="C:plasma membrane"/>
    <property type="evidence" value="ECO:0007669"/>
    <property type="project" value="UniProtKB-SubCell"/>
</dbReference>
<evidence type="ECO:0000313" key="2">
    <source>
        <dbReference type="EMBL" id="RBP99713.1"/>
    </source>
</evidence>
<dbReference type="PANTHER" id="PTHR33383:SF1">
    <property type="entry name" value="MEMBRANE PROTEIN INSERTION EFFICIENCY FACTOR-RELATED"/>
    <property type="match status" value="1"/>
</dbReference>